<evidence type="ECO:0000313" key="4">
    <source>
        <dbReference type="Proteomes" id="UP000256727"/>
    </source>
</evidence>
<dbReference type="GO" id="GO:0003700">
    <property type="term" value="F:DNA-binding transcription factor activity"/>
    <property type="evidence" value="ECO:0007669"/>
    <property type="project" value="TreeGrafter"/>
</dbReference>
<dbReference type="PROSITE" id="PS50943">
    <property type="entry name" value="HTH_CROC1"/>
    <property type="match status" value="1"/>
</dbReference>
<dbReference type="OrthoDB" id="9814751at2"/>
<dbReference type="InterPro" id="IPR001387">
    <property type="entry name" value="Cro/C1-type_HTH"/>
</dbReference>
<dbReference type="CDD" id="cd00093">
    <property type="entry name" value="HTH_XRE"/>
    <property type="match status" value="1"/>
</dbReference>
<dbReference type="Proteomes" id="UP000256727">
    <property type="component" value="Unassembled WGS sequence"/>
</dbReference>
<dbReference type="GO" id="GO:0005829">
    <property type="term" value="C:cytosol"/>
    <property type="evidence" value="ECO:0007669"/>
    <property type="project" value="TreeGrafter"/>
</dbReference>
<keyword evidence="4" id="KW-1185">Reference proteome</keyword>
<dbReference type="GO" id="GO:0003677">
    <property type="term" value="F:DNA binding"/>
    <property type="evidence" value="ECO:0007669"/>
    <property type="project" value="UniProtKB-KW"/>
</dbReference>
<dbReference type="Pfam" id="PF07883">
    <property type="entry name" value="Cupin_2"/>
    <property type="match status" value="1"/>
</dbReference>
<dbReference type="InterPro" id="IPR014710">
    <property type="entry name" value="RmlC-like_jellyroll"/>
</dbReference>
<evidence type="ECO:0000259" key="2">
    <source>
        <dbReference type="PROSITE" id="PS50943"/>
    </source>
</evidence>
<dbReference type="PANTHER" id="PTHR46797">
    <property type="entry name" value="HTH-TYPE TRANSCRIPTIONAL REGULATOR"/>
    <property type="match status" value="1"/>
</dbReference>
<dbReference type="PANTHER" id="PTHR46797:SF1">
    <property type="entry name" value="METHYLPHOSPHONATE SYNTHASE"/>
    <property type="match status" value="1"/>
</dbReference>
<dbReference type="InterPro" id="IPR011051">
    <property type="entry name" value="RmlC_Cupin_sf"/>
</dbReference>
<evidence type="ECO:0000256" key="1">
    <source>
        <dbReference type="ARBA" id="ARBA00023125"/>
    </source>
</evidence>
<dbReference type="SUPFAM" id="SSF51182">
    <property type="entry name" value="RmlC-like cupins"/>
    <property type="match status" value="1"/>
</dbReference>
<dbReference type="InterPro" id="IPR013096">
    <property type="entry name" value="Cupin_2"/>
</dbReference>
<dbReference type="EMBL" id="QREH01000001">
    <property type="protein sequence ID" value="REE05181.1"/>
    <property type="molecule type" value="Genomic_DNA"/>
</dbReference>
<gene>
    <name evidence="3" type="ORF">C8E99_3052</name>
</gene>
<dbReference type="SMART" id="SM00530">
    <property type="entry name" value="HTH_XRE"/>
    <property type="match status" value="1"/>
</dbReference>
<accession>A0A3D9LFE6</accession>
<proteinExistence type="predicted"/>
<evidence type="ECO:0000313" key="3">
    <source>
        <dbReference type="EMBL" id="REE05181.1"/>
    </source>
</evidence>
<keyword evidence="1" id="KW-0238">DNA-binding</keyword>
<dbReference type="InterPro" id="IPR010982">
    <property type="entry name" value="Lambda_DNA-bd_dom_sf"/>
</dbReference>
<organism evidence="3 4">
    <name type="scientific">Citricoccus muralis</name>
    <dbReference type="NCBI Taxonomy" id="169134"/>
    <lineage>
        <taxon>Bacteria</taxon>
        <taxon>Bacillati</taxon>
        <taxon>Actinomycetota</taxon>
        <taxon>Actinomycetes</taxon>
        <taxon>Micrococcales</taxon>
        <taxon>Micrococcaceae</taxon>
        <taxon>Citricoccus</taxon>
    </lineage>
</organism>
<comment type="caution">
    <text evidence="3">The sequence shown here is derived from an EMBL/GenBank/DDBJ whole genome shotgun (WGS) entry which is preliminary data.</text>
</comment>
<name>A0A3D9LFE6_9MICC</name>
<dbReference type="CDD" id="cd02209">
    <property type="entry name" value="cupin_XRE_C"/>
    <property type="match status" value="1"/>
</dbReference>
<dbReference type="InterPro" id="IPR050807">
    <property type="entry name" value="TransReg_Diox_bact_type"/>
</dbReference>
<protein>
    <submittedName>
        <fullName evidence="3">XRE family transcriptional regulator</fullName>
    </submittedName>
</protein>
<sequence>MKSLPIRPAAADPAIGRRLRALRQQRRLTMDQVAEFAGLTKGFLSRVERDLTSPSVSSLVDICQVLGVAPGEVLDAPETGVVRLAAAPHVNLGGDGITEQLLTPPGRRSLQIIRAVIAPGGRGETDLYTMDCAVEALHVVTGSFVLVTSDGELPLDAGDTATFPGAEPHSWINPGRQDAVVLWTLVGREAR</sequence>
<feature type="domain" description="HTH cro/C1-type" evidence="2">
    <location>
        <begin position="19"/>
        <end position="73"/>
    </location>
</feature>
<dbReference type="SUPFAM" id="SSF47413">
    <property type="entry name" value="lambda repressor-like DNA-binding domains"/>
    <property type="match status" value="1"/>
</dbReference>
<dbReference type="Gene3D" id="2.60.120.10">
    <property type="entry name" value="Jelly Rolls"/>
    <property type="match status" value="1"/>
</dbReference>
<dbReference type="RefSeq" id="WP_115933004.1">
    <property type="nucleotide sequence ID" value="NZ_QREH01000001.1"/>
</dbReference>
<reference evidence="3 4" key="1">
    <citation type="submission" date="2018-07" db="EMBL/GenBank/DDBJ databases">
        <title>Sequencing the genomes of 1000 actinobacteria strains.</title>
        <authorList>
            <person name="Klenk H.-P."/>
        </authorList>
    </citation>
    <scope>NUCLEOTIDE SEQUENCE [LARGE SCALE GENOMIC DNA]</scope>
    <source>
        <strain evidence="3 4">DSM 14442</strain>
    </source>
</reference>
<dbReference type="Gene3D" id="1.10.260.40">
    <property type="entry name" value="lambda repressor-like DNA-binding domains"/>
    <property type="match status" value="1"/>
</dbReference>
<dbReference type="Pfam" id="PF13560">
    <property type="entry name" value="HTH_31"/>
    <property type="match status" value="1"/>
</dbReference>
<dbReference type="AlphaFoldDB" id="A0A3D9LFE6"/>